<protein>
    <recommendedName>
        <fullName evidence="1">Prolyl 4-hydroxylase alpha subunit Fe(2+) 2OG dioxygenase domain-containing protein</fullName>
    </recommendedName>
</protein>
<evidence type="ECO:0000313" key="2">
    <source>
        <dbReference type="EMBL" id="RDB28294.1"/>
    </source>
</evidence>
<dbReference type="STRING" id="39966.A0A369K926"/>
<feature type="domain" description="Prolyl 4-hydroxylase alpha subunit Fe(2+) 2OG dioxygenase" evidence="1">
    <location>
        <begin position="122"/>
        <end position="213"/>
    </location>
</feature>
<dbReference type="PANTHER" id="PTHR33099:SF14">
    <property type="entry name" value="PROLYL 4-HYDROXYLASE ALPHA SUBUNIT FE(2+) 2OG DIOXYGENASE DOMAIN-CONTAINING PROTEIN"/>
    <property type="match status" value="1"/>
</dbReference>
<gene>
    <name evidence="2" type="ORF">Hypma_001436</name>
</gene>
<organism evidence="2 3">
    <name type="scientific">Hypsizygus marmoreus</name>
    <name type="common">White beech mushroom</name>
    <name type="synonym">Agaricus marmoreus</name>
    <dbReference type="NCBI Taxonomy" id="39966"/>
    <lineage>
        <taxon>Eukaryota</taxon>
        <taxon>Fungi</taxon>
        <taxon>Dikarya</taxon>
        <taxon>Basidiomycota</taxon>
        <taxon>Agaricomycotina</taxon>
        <taxon>Agaricomycetes</taxon>
        <taxon>Agaricomycetidae</taxon>
        <taxon>Agaricales</taxon>
        <taxon>Tricholomatineae</taxon>
        <taxon>Lyophyllaceae</taxon>
        <taxon>Hypsizygus</taxon>
    </lineage>
</organism>
<sequence length="415" mass="46462">MTSLDALRAAISAKPPYCTGTIPANEDNSVLYYQQQERAQWIDLSRSTEGNLKALAQACEPATFGMDQHDVLDESYRKARKMDRKHFASSFDIGASHLIERIRAQLLDARDNTKNIKAELYKLNVYGKDSFFKSHLDTPLSDTMFGSLVLVFPTQHEGGALVLRHGGQEWAFDSAAVLRDQVAPSIAYIAFFSDIDHEVTAVTSGYRVTLTYNLFFEHEESDHLASGIVPVAFKDVVFRTALSAALEDPDFLPKGGRLGFGLSTPMLKGNDSVIKHVCEELKLPSMVNAIYESRECDEKILIDKIIDMPEDEVEDGLISKLVADPYYGTIISELGNQRQSEWYHRDEDYLDKGEQREDHCVEVLWVTPLTTYSYFDSPYIAYGNQASLDYAYGNLCLTAKVGPYGNRIGGSTKIL</sequence>
<name>A0A369K926_HYPMA</name>
<dbReference type="OrthoDB" id="27483at2759"/>
<proteinExistence type="predicted"/>
<dbReference type="EMBL" id="LUEZ02000012">
    <property type="protein sequence ID" value="RDB28294.1"/>
    <property type="molecule type" value="Genomic_DNA"/>
</dbReference>
<keyword evidence="3" id="KW-1185">Reference proteome</keyword>
<dbReference type="InParanoid" id="A0A369K926"/>
<dbReference type="InterPro" id="IPR044862">
    <property type="entry name" value="Pro_4_hyd_alph_FE2OG_OXY"/>
</dbReference>
<dbReference type="Gene3D" id="2.60.120.620">
    <property type="entry name" value="q2cbj1_9rhob like domain"/>
    <property type="match status" value="1"/>
</dbReference>
<dbReference type="Proteomes" id="UP000076154">
    <property type="component" value="Unassembled WGS sequence"/>
</dbReference>
<comment type="caution">
    <text evidence="2">The sequence shown here is derived from an EMBL/GenBank/DDBJ whole genome shotgun (WGS) entry which is preliminary data.</text>
</comment>
<evidence type="ECO:0000259" key="1">
    <source>
        <dbReference type="Pfam" id="PF13640"/>
    </source>
</evidence>
<dbReference type="AlphaFoldDB" id="A0A369K926"/>
<accession>A0A369K926</accession>
<reference evidence="2" key="1">
    <citation type="submission" date="2018-04" db="EMBL/GenBank/DDBJ databases">
        <title>Whole genome sequencing of Hypsizygus marmoreus.</title>
        <authorList>
            <person name="Choi I.-G."/>
            <person name="Min B."/>
            <person name="Kim J.-G."/>
            <person name="Kim S."/>
            <person name="Oh Y.-L."/>
            <person name="Kong W.-S."/>
            <person name="Park H."/>
            <person name="Jeong J."/>
            <person name="Song E.-S."/>
        </authorList>
    </citation>
    <scope>NUCLEOTIDE SEQUENCE [LARGE SCALE GENOMIC DNA]</scope>
    <source>
        <strain evidence="2">51987-8</strain>
    </source>
</reference>
<dbReference type="Pfam" id="PF13640">
    <property type="entry name" value="2OG-FeII_Oxy_3"/>
    <property type="match status" value="1"/>
</dbReference>
<evidence type="ECO:0000313" key="3">
    <source>
        <dbReference type="Proteomes" id="UP000076154"/>
    </source>
</evidence>
<dbReference type="PANTHER" id="PTHR33099">
    <property type="entry name" value="FE2OG DIOXYGENASE DOMAIN-CONTAINING PROTEIN"/>
    <property type="match status" value="1"/>
</dbReference>